<organism evidence="2 3">
    <name type="scientific">Leishmania enriettii</name>
    <dbReference type="NCBI Taxonomy" id="5663"/>
    <lineage>
        <taxon>Eukaryota</taxon>
        <taxon>Discoba</taxon>
        <taxon>Euglenozoa</taxon>
        <taxon>Kinetoplastea</taxon>
        <taxon>Metakinetoplastina</taxon>
        <taxon>Trypanosomatida</taxon>
        <taxon>Trypanosomatidae</taxon>
        <taxon>Leishmaniinae</taxon>
        <taxon>Leishmania</taxon>
    </lineage>
</organism>
<evidence type="ECO:0000256" key="1">
    <source>
        <dbReference type="SAM" id="MobiDB-lite"/>
    </source>
</evidence>
<feature type="compositionally biased region" description="Polar residues" evidence="1">
    <location>
        <begin position="69"/>
        <end position="87"/>
    </location>
</feature>
<evidence type="ECO:0000313" key="2">
    <source>
        <dbReference type="EMBL" id="KAG5487209.1"/>
    </source>
</evidence>
<evidence type="ECO:0000313" key="3">
    <source>
        <dbReference type="Proteomes" id="UP000674179"/>
    </source>
</evidence>
<dbReference type="AlphaFoldDB" id="A0A836H9C7"/>
<protein>
    <submittedName>
        <fullName evidence="2">Uncharacterized protein</fullName>
    </submittedName>
</protein>
<comment type="caution">
    <text evidence="2">The sequence shown here is derived from an EMBL/GenBank/DDBJ whole genome shotgun (WGS) entry which is preliminary data.</text>
</comment>
<reference evidence="2 3" key="1">
    <citation type="submission" date="2021-02" db="EMBL/GenBank/DDBJ databases">
        <title>Leishmania (Mundinia) enrietti genome sequencing and assembly.</title>
        <authorList>
            <person name="Almutairi H."/>
            <person name="Gatherer D."/>
        </authorList>
    </citation>
    <scope>NUCLEOTIDE SEQUENCE [LARGE SCALE GENOMIC DNA]</scope>
    <source>
        <strain evidence="2">CUR178</strain>
    </source>
</reference>
<name>A0A836H9C7_LEIEN</name>
<sequence>MGGDFFTVPGMLSEPLRVQAGCGADCAVAGRRGFLCLARGHAAACGRCESLAHHSASFQPAVERCPTATPSLTSTPGAPHALTSTRPPASARVRLRGASLPPSPSLIFGKCTASS</sequence>
<proteinExistence type="predicted"/>
<dbReference type="EMBL" id="JAFHKP010000002">
    <property type="protein sequence ID" value="KAG5487209.1"/>
    <property type="molecule type" value="Genomic_DNA"/>
</dbReference>
<dbReference type="GeneID" id="94175362"/>
<dbReference type="RefSeq" id="XP_067696165.1">
    <property type="nucleotide sequence ID" value="XM_067839852.1"/>
</dbReference>
<dbReference type="Proteomes" id="UP000674179">
    <property type="component" value="Chromosome 2"/>
</dbReference>
<accession>A0A836H9C7</accession>
<gene>
    <name evidence="2" type="ORF">CUR178_08222</name>
</gene>
<keyword evidence="3" id="KW-1185">Reference proteome</keyword>
<dbReference type="KEGG" id="lenr:94175362"/>
<feature type="region of interest" description="Disordered" evidence="1">
    <location>
        <begin position="69"/>
        <end position="115"/>
    </location>
</feature>